<dbReference type="Proteomes" id="UP000295830">
    <property type="component" value="Unassembled WGS sequence"/>
</dbReference>
<comment type="caution">
    <text evidence="1">The sequence shown here is derived from an EMBL/GenBank/DDBJ whole genome shotgun (WGS) entry which is preliminary data.</text>
</comment>
<evidence type="ECO:0000313" key="1">
    <source>
        <dbReference type="EMBL" id="TDT36533.1"/>
    </source>
</evidence>
<gene>
    <name evidence="1" type="ORF">DES49_3108</name>
</gene>
<protein>
    <submittedName>
        <fullName evidence="1">Uncharacterized protein</fullName>
    </submittedName>
</protein>
<name>A0A4R7JI00_9GAMM</name>
<sequence>MVSPNKSIKFVPGLAAVHRTPLSGRRLFLR</sequence>
<proteinExistence type="predicted"/>
<accession>A0A4R7JI00</accession>
<keyword evidence="2" id="KW-1185">Reference proteome</keyword>
<organism evidence="1 2">
    <name type="scientific">Halospina denitrificans</name>
    <dbReference type="NCBI Taxonomy" id="332522"/>
    <lineage>
        <taxon>Bacteria</taxon>
        <taxon>Pseudomonadati</taxon>
        <taxon>Pseudomonadota</taxon>
        <taxon>Gammaproteobacteria</taxon>
        <taxon>Halospina</taxon>
    </lineage>
</organism>
<dbReference type="EMBL" id="SOAX01000011">
    <property type="protein sequence ID" value="TDT36533.1"/>
    <property type="molecule type" value="Genomic_DNA"/>
</dbReference>
<evidence type="ECO:0000313" key="2">
    <source>
        <dbReference type="Proteomes" id="UP000295830"/>
    </source>
</evidence>
<dbReference type="AlphaFoldDB" id="A0A4R7JI00"/>
<reference evidence="1 2" key="1">
    <citation type="submission" date="2019-03" db="EMBL/GenBank/DDBJ databases">
        <title>Genomic Encyclopedia of Type Strains, Phase IV (KMG-IV): sequencing the most valuable type-strain genomes for metagenomic binning, comparative biology and taxonomic classification.</title>
        <authorList>
            <person name="Goeker M."/>
        </authorList>
    </citation>
    <scope>NUCLEOTIDE SEQUENCE [LARGE SCALE GENOMIC DNA]</scope>
    <source>
        <strain evidence="1 2">DSM 15505</strain>
    </source>
</reference>